<sequence length="145" mass="16991">MKSRNKSAFTMIELIVYLGIVISVLLLNLALIKVVNLSNPAENAFWDSMADCWNEMTVKSQIYHTSYRVELNSDRVVFVPKNRQLKVKSLRYPRDLQIAQYVQINVADDGFVSPRTIHWYSKDGREKYQQKIQLGWSGYRLKKME</sequence>
<keyword evidence="1" id="KW-1133">Transmembrane helix</keyword>
<organism evidence="2 3">
    <name type="scientific">Lentilactobacillus kisonensis F0435</name>
    <dbReference type="NCBI Taxonomy" id="797516"/>
    <lineage>
        <taxon>Bacteria</taxon>
        <taxon>Bacillati</taxon>
        <taxon>Bacillota</taxon>
        <taxon>Bacilli</taxon>
        <taxon>Lactobacillales</taxon>
        <taxon>Lactobacillaceae</taxon>
        <taxon>Lentilactobacillus</taxon>
    </lineage>
</organism>
<dbReference type="PATRIC" id="fig|797516.3.peg.2514"/>
<keyword evidence="1" id="KW-0812">Transmembrane</keyword>
<dbReference type="AlphaFoldDB" id="H1LJK4"/>
<evidence type="ECO:0000256" key="1">
    <source>
        <dbReference type="SAM" id="Phobius"/>
    </source>
</evidence>
<evidence type="ECO:0000313" key="2">
    <source>
        <dbReference type="EMBL" id="EHO48576.1"/>
    </source>
</evidence>
<gene>
    <name evidence="2" type="ORF">HMPREF9104_02796</name>
</gene>
<dbReference type="RefSeq" id="WP_008857946.1">
    <property type="nucleotide sequence ID" value="NZ_JH591054.1"/>
</dbReference>
<proteinExistence type="predicted"/>
<comment type="caution">
    <text evidence="2">The sequence shown here is derived from an EMBL/GenBank/DDBJ whole genome shotgun (WGS) entry which is preliminary data.</text>
</comment>
<dbReference type="EMBL" id="AGRJ01000236">
    <property type="protein sequence ID" value="EHO48576.1"/>
    <property type="molecule type" value="Genomic_DNA"/>
</dbReference>
<name>H1LJK4_9LACO</name>
<accession>H1LJK4</accession>
<dbReference type="Proteomes" id="UP000005025">
    <property type="component" value="Unassembled WGS sequence"/>
</dbReference>
<feature type="transmembrane region" description="Helical" evidence="1">
    <location>
        <begin position="12"/>
        <end position="32"/>
    </location>
</feature>
<evidence type="ECO:0000313" key="3">
    <source>
        <dbReference type="Proteomes" id="UP000005025"/>
    </source>
</evidence>
<reference evidence="2 3" key="1">
    <citation type="submission" date="2011-09" db="EMBL/GenBank/DDBJ databases">
        <authorList>
            <person name="Weinstock G."/>
            <person name="Sodergren E."/>
            <person name="Clifton S."/>
            <person name="Fulton L."/>
            <person name="Fulton B."/>
            <person name="Courtney L."/>
            <person name="Fronick C."/>
            <person name="Harrison M."/>
            <person name="Strong C."/>
            <person name="Farmer C."/>
            <person name="Delahaunty K."/>
            <person name="Markovic C."/>
            <person name="Hall O."/>
            <person name="Minx P."/>
            <person name="Tomlinson C."/>
            <person name="Mitreva M."/>
            <person name="Hou S."/>
            <person name="Chen J."/>
            <person name="Wollam A."/>
            <person name="Pepin K.H."/>
            <person name="Johnson M."/>
            <person name="Bhonagiri V."/>
            <person name="Zhang X."/>
            <person name="Suruliraj S."/>
            <person name="Warren W."/>
            <person name="Chinwalla A."/>
            <person name="Mardis E.R."/>
            <person name="Wilson R.K."/>
        </authorList>
    </citation>
    <scope>NUCLEOTIDE SEQUENCE [LARGE SCALE GENOMIC DNA]</scope>
    <source>
        <strain evidence="2 3">F0435</strain>
    </source>
</reference>
<dbReference type="STRING" id="797516.HMPREF9104_02796"/>
<dbReference type="OrthoDB" id="2322555at2"/>
<dbReference type="HOGENOM" id="CLU_145343_0_0_9"/>
<protein>
    <submittedName>
        <fullName evidence="2">Prepilin-type cleavage/methylation protein</fullName>
    </submittedName>
</protein>
<keyword evidence="1" id="KW-0472">Membrane</keyword>